<feature type="transmembrane region" description="Helical" evidence="1">
    <location>
        <begin position="31"/>
        <end position="53"/>
    </location>
</feature>
<dbReference type="Proteomes" id="UP000228812">
    <property type="component" value="Unassembled WGS sequence"/>
</dbReference>
<organism evidence="2 3">
    <name type="scientific">Candidatus Jorgensenbacteria bacterium CG23_combo_of_CG06-09_8_20_14_all_54_14</name>
    <dbReference type="NCBI Taxonomy" id="1974595"/>
    <lineage>
        <taxon>Bacteria</taxon>
        <taxon>Candidatus Joergenseniibacteriota</taxon>
    </lineage>
</organism>
<evidence type="ECO:0000313" key="2">
    <source>
        <dbReference type="EMBL" id="PIP30120.1"/>
    </source>
</evidence>
<dbReference type="AlphaFoldDB" id="A0A2G9ZBZ7"/>
<proteinExistence type="predicted"/>
<keyword evidence="1" id="KW-1133">Transmembrane helix</keyword>
<reference evidence="2 3" key="1">
    <citation type="submission" date="2017-09" db="EMBL/GenBank/DDBJ databases">
        <title>Depth-based differentiation of microbial function through sediment-hosted aquifers and enrichment of novel symbionts in the deep terrestrial subsurface.</title>
        <authorList>
            <person name="Probst A.J."/>
            <person name="Ladd B."/>
            <person name="Jarett J.K."/>
            <person name="Geller-Mcgrath D.E."/>
            <person name="Sieber C.M."/>
            <person name="Emerson J.B."/>
            <person name="Anantharaman K."/>
            <person name="Thomas B.C."/>
            <person name="Malmstrom R."/>
            <person name="Stieglmeier M."/>
            <person name="Klingl A."/>
            <person name="Woyke T."/>
            <person name="Ryan C.M."/>
            <person name="Banfield J.F."/>
        </authorList>
    </citation>
    <scope>NUCLEOTIDE SEQUENCE [LARGE SCALE GENOMIC DNA]</scope>
    <source>
        <strain evidence="2">CG23_combo_of_CG06-09_8_20_14_all_54_14</strain>
    </source>
</reference>
<sequence length="154" mass="16104">MATLNKQITTDKTDLYKSVAIRKNPRGEAGFIALISMLIIGALVLVVSVGVSLRSLGEADVSSGKEMAHRALALANLCAEAGLMKVISILNYAGGESIIVDGESCDILAVEGSGNSKTLKTESTVSGYTRKLKVSISQISPAVTVSGWEEVADF</sequence>
<evidence type="ECO:0008006" key="4">
    <source>
        <dbReference type="Google" id="ProtNLM"/>
    </source>
</evidence>
<evidence type="ECO:0000313" key="3">
    <source>
        <dbReference type="Proteomes" id="UP000228812"/>
    </source>
</evidence>
<keyword evidence="1" id="KW-0472">Membrane</keyword>
<name>A0A2G9ZBZ7_9BACT</name>
<gene>
    <name evidence="2" type="ORF">COX26_00405</name>
</gene>
<dbReference type="EMBL" id="PCRZ01000009">
    <property type="protein sequence ID" value="PIP30120.1"/>
    <property type="molecule type" value="Genomic_DNA"/>
</dbReference>
<protein>
    <recommendedName>
        <fullName evidence="4">Type 4 fimbrial biogenesis protein PilX N-terminal domain-containing protein</fullName>
    </recommendedName>
</protein>
<comment type="caution">
    <text evidence="2">The sequence shown here is derived from an EMBL/GenBank/DDBJ whole genome shotgun (WGS) entry which is preliminary data.</text>
</comment>
<keyword evidence="1" id="KW-0812">Transmembrane</keyword>
<evidence type="ECO:0000256" key="1">
    <source>
        <dbReference type="SAM" id="Phobius"/>
    </source>
</evidence>
<accession>A0A2G9ZBZ7</accession>